<keyword evidence="2" id="KW-0521">NADP</keyword>
<dbReference type="InterPro" id="IPR036291">
    <property type="entry name" value="NAD(P)-bd_dom_sf"/>
</dbReference>
<gene>
    <name evidence="4" type="ORF">SAMN02745193_00426</name>
</gene>
<evidence type="ECO:0000256" key="3">
    <source>
        <dbReference type="ARBA" id="ARBA00023002"/>
    </source>
</evidence>
<evidence type="ECO:0000256" key="1">
    <source>
        <dbReference type="ARBA" id="ARBA00006484"/>
    </source>
</evidence>
<dbReference type="SUPFAM" id="SSF51735">
    <property type="entry name" value="NAD(P)-binding Rossmann-fold domains"/>
    <property type="match status" value="1"/>
</dbReference>
<dbReference type="AlphaFoldDB" id="A0A1M7RUQ4"/>
<dbReference type="EMBL" id="FRDF01000002">
    <property type="protein sequence ID" value="SHN49876.1"/>
    <property type="molecule type" value="Genomic_DNA"/>
</dbReference>
<dbReference type="STRING" id="198312.SAMN02745193_00426"/>
<dbReference type="RefSeq" id="WP_072673011.1">
    <property type="nucleotide sequence ID" value="NZ_FRDF01000002.1"/>
</dbReference>
<dbReference type="Proteomes" id="UP000184391">
    <property type="component" value="Unassembled WGS sequence"/>
</dbReference>
<dbReference type="Pfam" id="PF00106">
    <property type="entry name" value="adh_short"/>
    <property type="match status" value="1"/>
</dbReference>
<evidence type="ECO:0008006" key="6">
    <source>
        <dbReference type="Google" id="ProtNLM"/>
    </source>
</evidence>
<dbReference type="CDD" id="cd05233">
    <property type="entry name" value="SDR_c"/>
    <property type="match status" value="1"/>
</dbReference>
<dbReference type="GO" id="GO:0016491">
    <property type="term" value="F:oxidoreductase activity"/>
    <property type="evidence" value="ECO:0007669"/>
    <property type="project" value="UniProtKB-KW"/>
</dbReference>
<evidence type="ECO:0000313" key="4">
    <source>
        <dbReference type="EMBL" id="SHN49876.1"/>
    </source>
</evidence>
<dbReference type="InterPro" id="IPR002347">
    <property type="entry name" value="SDR_fam"/>
</dbReference>
<name>A0A1M7RUQ4_9SPHN</name>
<dbReference type="PANTHER" id="PTHR43391:SF14">
    <property type="entry name" value="DEHYDROGENASE_REDUCTASE SDR FAMILY PROTEIN 7-LIKE"/>
    <property type="match status" value="1"/>
</dbReference>
<keyword evidence="3" id="KW-0560">Oxidoreductase</keyword>
<accession>A0A1M7RUQ4</accession>
<sequence>MTAPTVLIIGARSDIGMALAHHYAAAGHRVQLAARRMAEMEADAADIALRHGTSTSVHDLDILEPGSFAAFLDHLPVLPEVAICVVGLLGDQATAQTDLEAARLTMRSNYEGPALLTGLIANRMEKRGSGTIIGISSVAGERGRASNYIYGSAKAGYTAFLSGLRNRLSKSGVHVMTVLPGFVRTRMTAGMDLPARLTAEPAAVAEAIYRAAAKRRDVIYAKPVWRLVMTVIRAIPEGIFKGIKL</sequence>
<evidence type="ECO:0000313" key="5">
    <source>
        <dbReference type="Proteomes" id="UP000184391"/>
    </source>
</evidence>
<dbReference type="PANTHER" id="PTHR43391">
    <property type="entry name" value="RETINOL DEHYDROGENASE-RELATED"/>
    <property type="match status" value="1"/>
</dbReference>
<dbReference type="Gene3D" id="3.40.50.720">
    <property type="entry name" value="NAD(P)-binding Rossmann-like Domain"/>
    <property type="match status" value="1"/>
</dbReference>
<organism evidence="4 5">
    <name type="scientific">Erythrobacter sanguineus</name>
    <dbReference type="NCBI Taxonomy" id="198312"/>
    <lineage>
        <taxon>Bacteria</taxon>
        <taxon>Pseudomonadati</taxon>
        <taxon>Pseudomonadota</taxon>
        <taxon>Alphaproteobacteria</taxon>
        <taxon>Sphingomonadales</taxon>
        <taxon>Erythrobacteraceae</taxon>
        <taxon>Erythrobacter/Porphyrobacter group</taxon>
        <taxon>Erythrobacter</taxon>
    </lineage>
</organism>
<proteinExistence type="inferred from homology"/>
<dbReference type="NCBIfam" id="NF005489">
    <property type="entry name" value="PRK07102.1"/>
    <property type="match status" value="1"/>
</dbReference>
<protein>
    <recommendedName>
        <fullName evidence="6">Short-chain dehydrogenase</fullName>
    </recommendedName>
</protein>
<evidence type="ECO:0000256" key="2">
    <source>
        <dbReference type="ARBA" id="ARBA00022857"/>
    </source>
</evidence>
<dbReference type="OrthoDB" id="658698at2"/>
<keyword evidence="5" id="KW-1185">Reference proteome</keyword>
<reference evidence="5" key="1">
    <citation type="submission" date="2016-12" db="EMBL/GenBank/DDBJ databases">
        <authorList>
            <person name="Varghese N."/>
            <person name="Submissions S."/>
        </authorList>
    </citation>
    <scope>NUCLEOTIDE SEQUENCE [LARGE SCALE GENOMIC DNA]</scope>
    <source>
        <strain evidence="5">DSM 11032</strain>
    </source>
</reference>
<comment type="similarity">
    <text evidence="1">Belongs to the short-chain dehydrogenases/reductases (SDR) family.</text>
</comment>
<dbReference type="PRINTS" id="PR00081">
    <property type="entry name" value="GDHRDH"/>
</dbReference>